<keyword evidence="2" id="KW-1185">Reference proteome</keyword>
<reference evidence="1 2" key="1">
    <citation type="journal article" date="2021" name="BMC Biol.">
        <title>Horizontally acquired antibacterial genes associated with adaptive radiation of ladybird beetles.</title>
        <authorList>
            <person name="Li H.S."/>
            <person name="Tang X.F."/>
            <person name="Huang Y.H."/>
            <person name="Xu Z.Y."/>
            <person name="Chen M.L."/>
            <person name="Du X.Y."/>
            <person name="Qiu B.Y."/>
            <person name="Chen P.T."/>
            <person name="Zhang W."/>
            <person name="Slipinski A."/>
            <person name="Escalona H.E."/>
            <person name="Waterhouse R.M."/>
            <person name="Zwick A."/>
            <person name="Pang H."/>
        </authorList>
    </citation>
    <scope>NUCLEOTIDE SEQUENCE [LARGE SCALE GENOMIC DNA]</scope>
    <source>
        <strain evidence="1">SYSU2018</strain>
    </source>
</reference>
<organism evidence="1 2">
    <name type="scientific">Cryptolaemus montrouzieri</name>
    <dbReference type="NCBI Taxonomy" id="559131"/>
    <lineage>
        <taxon>Eukaryota</taxon>
        <taxon>Metazoa</taxon>
        <taxon>Ecdysozoa</taxon>
        <taxon>Arthropoda</taxon>
        <taxon>Hexapoda</taxon>
        <taxon>Insecta</taxon>
        <taxon>Pterygota</taxon>
        <taxon>Neoptera</taxon>
        <taxon>Endopterygota</taxon>
        <taxon>Coleoptera</taxon>
        <taxon>Polyphaga</taxon>
        <taxon>Cucujiformia</taxon>
        <taxon>Coccinelloidea</taxon>
        <taxon>Coccinellidae</taxon>
        <taxon>Scymninae</taxon>
        <taxon>Scymnini</taxon>
        <taxon>Cryptolaemus</taxon>
    </lineage>
</organism>
<dbReference type="EMBL" id="JABFTP020000185">
    <property type="protein sequence ID" value="KAL3286482.1"/>
    <property type="molecule type" value="Genomic_DNA"/>
</dbReference>
<dbReference type="AlphaFoldDB" id="A0ABD2P6X8"/>
<evidence type="ECO:0000313" key="2">
    <source>
        <dbReference type="Proteomes" id="UP001516400"/>
    </source>
</evidence>
<gene>
    <name evidence="1" type="ORF">HHI36_000988</name>
</gene>
<sequence>MKRTSRYQQEKSPNYVETAKGNDRHNVYVRGIVLDVQGTDVLDTDEVVIADLFNRYFVESIGEIMGRNDLCVEDEIWSVAGNEFNAFRTVEFGELSTIVNGLERKGGNQCLDNTFVKETYEVMGHCLLNFINTSLSYGRVPVALKTNILI</sequence>
<protein>
    <submittedName>
        <fullName evidence="1">Uncharacterized protein</fullName>
    </submittedName>
</protein>
<accession>A0ABD2P6X8</accession>
<name>A0ABD2P6X8_9CUCU</name>
<proteinExistence type="predicted"/>
<evidence type="ECO:0000313" key="1">
    <source>
        <dbReference type="EMBL" id="KAL3286482.1"/>
    </source>
</evidence>
<comment type="caution">
    <text evidence="1">The sequence shown here is derived from an EMBL/GenBank/DDBJ whole genome shotgun (WGS) entry which is preliminary data.</text>
</comment>
<dbReference type="Proteomes" id="UP001516400">
    <property type="component" value="Unassembled WGS sequence"/>
</dbReference>